<dbReference type="RefSeq" id="WP_425355961.1">
    <property type="nucleotide sequence ID" value="NZ_JBAKBA010000399.1"/>
</dbReference>
<name>A0ABU9HH79_9GAMM</name>
<dbReference type="SUPFAM" id="SSF56801">
    <property type="entry name" value="Acetyl-CoA synthetase-like"/>
    <property type="match status" value="1"/>
</dbReference>
<accession>A0ABU9HH79</accession>
<dbReference type="InterPro" id="IPR045851">
    <property type="entry name" value="AMP-bd_C_sf"/>
</dbReference>
<feature type="non-terminal residue" evidence="2">
    <location>
        <position position="67"/>
    </location>
</feature>
<dbReference type="Gene3D" id="3.30.300.30">
    <property type="match status" value="1"/>
</dbReference>
<protein>
    <submittedName>
        <fullName evidence="2">Long-chain-fatty-acid--CoA ligase</fullName>
        <ecNumber evidence="2">6.2.1.3</ecNumber>
    </submittedName>
</protein>
<dbReference type="Proteomes" id="UP001366060">
    <property type="component" value="Unassembled WGS sequence"/>
</dbReference>
<feature type="domain" description="AMP-binding enzyme C-terminal" evidence="1">
    <location>
        <begin position="13"/>
        <end position="63"/>
    </location>
</feature>
<dbReference type="GO" id="GO:0004467">
    <property type="term" value="F:long-chain fatty acid-CoA ligase activity"/>
    <property type="evidence" value="ECO:0007669"/>
    <property type="project" value="UniProtKB-EC"/>
</dbReference>
<evidence type="ECO:0000259" key="1">
    <source>
        <dbReference type="Pfam" id="PF13193"/>
    </source>
</evidence>
<sequence length="67" mass="7455">MILVSVFYVYPNEIEDIVVQLDGVLVAAVIGIEDEATGVRVNLFVVLNDHKVTCGYIKTHCAKYVTR</sequence>
<evidence type="ECO:0000313" key="3">
    <source>
        <dbReference type="Proteomes" id="UP001366060"/>
    </source>
</evidence>
<keyword evidence="3" id="KW-1185">Reference proteome</keyword>
<dbReference type="Pfam" id="PF13193">
    <property type="entry name" value="AMP-binding_C"/>
    <property type="match status" value="1"/>
</dbReference>
<organism evidence="2 3">
    <name type="scientific">Psychromonas arctica</name>
    <dbReference type="NCBI Taxonomy" id="168275"/>
    <lineage>
        <taxon>Bacteria</taxon>
        <taxon>Pseudomonadati</taxon>
        <taxon>Pseudomonadota</taxon>
        <taxon>Gammaproteobacteria</taxon>
        <taxon>Alteromonadales</taxon>
        <taxon>Psychromonadaceae</taxon>
        <taxon>Psychromonas</taxon>
    </lineage>
</organism>
<proteinExistence type="predicted"/>
<keyword evidence="2" id="KW-0436">Ligase</keyword>
<dbReference type="EMBL" id="JBAKBA010000399">
    <property type="protein sequence ID" value="MEL0661168.1"/>
    <property type="molecule type" value="Genomic_DNA"/>
</dbReference>
<dbReference type="EC" id="6.2.1.3" evidence="2"/>
<reference evidence="2 3" key="1">
    <citation type="submission" date="2024-02" db="EMBL/GenBank/DDBJ databases">
        <title>Bacteria isolated from the canopy kelp, Nereocystis luetkeana.</title>
        <authorList>
            <person name="Pfister C.A."/>
            <person name="Younker I.T."/>
            <person name="Light S.H."/>
        </authorList>
    </citation>
    <scope>NUCLEOTIDE SEQUENCE [LARGE SCALE GENOMIC DNA]</scope>
    <source>
        <strain evidence="2 3">TI.2.07</strain>
    </source>
</reference>
<comment type="caution">
    <text evidence="2">The sequence shown here is derived from an EMBL/GenBank/DDBJ whole genome shotgun (WGS) entry which is preliminary data.</text>
</comment>
<gene>
    <name evidence="2" type="ORF">V6255_18910</name>
</gene>
<dbReference type="InterPro" id="IPR025110">
    <property type="entry name" value="AMP-bd_C"/>
</dbReference>
<evidence type="ECO:0000313" key="2">
    <source>
        <dbReference type="EMBL" id="MEL0661168.1"/>
    </source>
</evidence>